<dbReference type="InterPro" id="IPR029000">
    <property type="entry name" value="Cyclophilin-like_dom_sf"/>
</dbReference>
<keyword evidence="2" id="KW-0697">Rotamase</keyword>
<dbReference type="GO" id="GO:0006457">
    <property type="term" value="P:protein folding"/>
    <property type="evidence" value="ECO:0007669"/>
    <property type="project" value="InterPro"/>
</dbReference>
<feature type="transmembrane region" description="Helical" evidence="4">
    <location>
        <begin position="29"/>
        <end position="49"/>
    </location>
</feature>
<dbReference type="PANTHER" id="PTHR45625">
    <property type="entry name" value="PEPTIDYL-PROLYL CIS-TRANS ISOMERASE-RELATED"/>
    <property type="match status" value="1"/>
</dbReference>
<gene>
    <name evidence="6" type="ORF">MNBD_CHLOROFLEXI01-882</name>
</gene>
<evidence type="ECO:0000313" key="6">
    <source>
        <dbReference type="EMBL" id="VAW32065.1"/>
    </source>
</evidence>
<dbReference type="GO" id="GO:0003755">
    <property type="term" value="F:peptidyl-prolyl cis-trans isomerase activity"/>
    <property type="evidence" value="ECO:0007669"/>
    <property type="project" value="UniProtKB-KW"/>
</dbReference>
<name>A0A3B0ULW5_9ZZZZ</name>
<dbReference type="EMBL" id="UOEU01000318">
    <property type="protein sequence ID" value="VAW32065.1"/>
    <property type="molecule type" value="Genomic_DNA"/>
</dbReference>
<evidence type="ECO:0000256" key="4">
    <source>
        <dbReference type="SAM" id="Phobius"/>
    </source>
</evidence>
<keyword evidence="4" id="KW-1133">Transmembrane helix</keyword>
<dbReference type="SUPFAM" id="SSF50891">
    <property type="entry name" value="Cyclophilin-like"/>
    <property type="match status" value="1"/>
</dbReference>
<evidence type="ECO:0000256" key="3">
    <source>
        <dbReference type="ARBA" id="ARBA00023235"/>
    </source>
</evidence>
<dbReference type="AlphaFoldDB" id="A0A3B0ULW5"/>
<dbReference type="CDD" id="cd00317">
    <property type="entry name" value="cyclophilin"/>
    <property type="match status" value="1"/>
</dbReference>
<dbReference type="PANTHER" id="PTHR45625:SF4">
    <property type="entry name" value="PEPTIDYLPROLYL ISOMERASE DOMAIN AND WD REPEAT-CONTAINING PROTEIN 1"/>
    <property type="match status" value="1"/>
</dbReference>
<reference evidence="6" key="1">
    <citation type="submission" date="2018-06" db="EMBL/GenBank/DDBJ databases">
        <authorList>
            <person name="Zhirakovskaya E."/>
        </authorList>
    </citation>
    <scope>NUCLEOTIDE SEQUENCE</scope>
</reference>
<evidence type="ECO:0000256" key="2">
    <source>
        <dbReference type="ARBA" id="ARBA00023110"/>
    </source>
</evidence>
<evidence type="ECO:0000259" key="5">
    <source>
        <dbReference type="PROSITE" id="PS50072"/>
    </source>
</evidence>
<organism evidence="6">
    <name type="scientific">hydrothermal vent metagenome</name>
    <dbReference type="NCBI Taxonomy" id="652676"/>
    <lineage>
        <taxon>unclassified sequences</taxon>
        <taxon>metagenomes</taxon>
        <taxon>ecological metagenomes</taxon>
    </lineage>
</organism>
<keyword evidence="4" id="KW-0812">Transmembrane</keyword>
<keyword evidence="3 6" id="KW-0413">Isomerase</keyword>
<dbReference type="InterPro" id="IPR020892">
    <property type="entry name" value="Cyclophilin-type_PPIase_CS"/>
</dbReference>
<dbReference type="PRINTS" id="PR00153">
    <property type="entry name" value="CSAPPISMRASE"/>
</dbReference>
<protein>
    <recommendedName>
        <fullName evidence="1">peptidylprolyl isomerase</fullName>
        <ecNumber evidence="1">5.2.1.8</ecNumber>
    </recommendedName>
</protein>
<sequence length="257" mass="27874">MAKNRQKPPARAKRQAALAQEKAQRNKRMAIVGGVVAIIVIAVVVWQLWPQPDAEVVATVSEAIVSEAIESGAAVVEGERPLAAIPVAERNNYFNTPPPMIIDTGKDYEAVFQTDQGEMRIRLFDDEAPLTVNNFVFLANQGFYDGTMFHRVLQDFMAQGGDPSGTGAGGPGYQFADEFDTDFSFDRRGLLAMANAGPGTNGSQFFITFVPTPWLDGLHTIFGELIEGDDVLAALTLRDPGSATPSDTIIRIDIVEK</sequence>
<dbReference type="EC" id="5.2.1.8" evidence="1"/>
<keyword evidence="4" id="KW-0472">Membrane</keyword>
<dbReference type="InterPro" id="IPR002130">
    <property type="entry name" value="Cyclophilin-type_PPIase_dom"/>
</dbReference>
<evidence type="ECO:0000256" key="1">
    <source>
        <dbReference type="ARBA" id="ARBA00013194"/>
    </source>
</evidence>
<dbReference type="PROSITE" id="PS00170">
    <property type="entry name" value="CSA_PPIASE_1"/>
    <property type="match status" value="1"/>
</dbReference>
<proteinExistence type="predicted"/>
<accession>A0A3B0ULW5</accession>
<feature type="domain" description="PPIase cyclophilin-type" evidence="5">
    <location>
        <begin position="117"/>
        <end position="256"/>
    </location>
</feature>
<dbReference type="Gene3D" id="2.40.100.10">
    <property type="entry name" value="Cyclophilin-like"/>
    <property type="match status" value="1"/>
</dbReference>
<dbReference type="InterPro" id="IPR044666">
    <property type="entry name" value="Cyclophilin_A-like"/>
</dbReference>
<dbReference type="Pfam" id="PF00160">
    <property type="entry name" value="Pro_isomerase"/>
    <property type="match status" value="1"/>
</dbReference>
<dbReference type="PROSITE" id="PS50072">
    <property type="entry name" value="CSA_PPIASE_2"/>
    <property type="match status" value="1"/>
</dbReference>